<feature type="compositionally biased region" description="Basic and acidic residues" evidence="1">
    <location>
        <begin position="33"/>
        <end position="44"/>
    </location>
</feature>
<feature type="region of interest" description="Disordered" evidence="1">
    <location>
        <begin position="194"/>
        <end position="359"/>
    </location>
</feature>
<protein>
    <submittedName>
        <fullName evidence="2">Uncharacterized protein</fullName>
    </submittedName>
</protein>
<feature type="region of interest" description="Disordered" evidence="1">
    <location>
        <begin position="856"/>
        <end position="906"/>
    </location>
</feature>
<dbReference type="Proteomes" id="UP000271974">
    <property type="component" value="Unassembled WGS sequence"/>
</dbReference>
<feature type="region of interest" description="Disordered" evidence="1">
    <location>
        <begin position="1"/>
        <end position="44"/>
    </location>
</feature>
<feature type="compositionally biased region" description="Basic and acidic residues" evidence="1">
    <location>
        <begin position="315"/>
        <end position="325"/>
    </location>
</feature>
<dbReference type="OrthoDB" id="6162628at2759"/>
<feature type="compositionally biased region" description="Basic residues" evidence="1">
    <location>
        <begin position="895"/>
        <end position="906"/>
    </location>
</feature>
<proteinExistence type="predicted"/>
<dbReference type="EMBL" id="RQTK01000436">
    <property type="protein sequence ID" value="RUS79666.1"/>
    <property type="molecule type" value="Genomic_DNA"/>
</dbReference>
<reference evidence="2 3" key="1">
    <citation type="submission" date="2019-01" db="EMBL/GenBank/DDBJ databases">
        <title>A draft genome assembly of the solar-powered sea slug Elysia chlorotica.</title>
        <authorList>
            <person name="Cai H."/>
            <person name="Li Q."/>
            <person name="Fang X."/>
            <person name="Li J."/>
            <person name="Curtis N.E."/>
            <person name="Altenburger A."/>
            <person name="Shibata T."/>
            <person name="Feng M."/>
            <person name="Maeda T."/>
            <person name="Schwartz J.A."/>
            <person name="Shigenobu S."/>
            <person name="Lundholm N."/>
            <person name="Nishiyama T."/>
            <person name="Yang H."/>
            <person name="Hasebe M."/>
            <person name="Li S."/>
            <person name="Pierce S.K."/>
            <person name="Wang J."/>
        </authorList>
    </citation>
    <scope>NUCLEOTIDE SEQUENCE [LARGE SCALE GENOMIC DNA]</scope>
    <source>
        <strain evidence="2">EC2010</strain>
        <tissue evidence="2">Whole organism of an adult</tissue>
    </source>
</reference>
<feature type="region of interest" description="Disordered" evidence="1">
    <location>
        <begin position="97"/>
        <end position="129"/>
    </location>
</feature>
<accession>A0A3S1HHV3</accession>
<comment type="caution">
    <text evidence="2">The sequence shown here is derived from an EMBL/GenBank/DDBJ whole genome shotgun (WGS) entry which is preliminary data.</text>
</comment>
<feature type="compositionally biased region" description="Low complexity" evidence="1">
    <location>
        <begin position="216"/>
        <end position="231"/>
    </location>
</feature>
<feature type="compositionally biased region" description="Low complexity" evidence="1">
    <location>
        <begin position="424"/>
        <end position="435"/>
    </location>
</feature>
<feature type="region of interest" description="Disordered" evidence="1">
    <location>
        <begin position="399"/>
        <end position="469"/>
    </location>
</feature>
<feature type="compositionally biased region" description="Basic and acidic residues" evidence="1">
    <location>
        <begin position="399"/>
        <end position="423"/>
    </location>
</feature>
<feature type="compositionally biased region" description="Polar residues" evidence="1">
    <location>
        <begin position="235"/>
        <end position="248"/>
    </location>
</feature>
<sequence>MSSRQRTGRRRKHRKRKSSLNSDLFDSDSEEERGEKMRDSASPERHWRQLQYRMYLRERMRNGMRARKAVWVDTMGRPVTLAERILRFKVQQQEMAQAEATANGDEPQVESSAAFISPKEGGNQDGDNAKRVTSLHDLLAQYTRQREQEASLSSALLEEIAHAKEGLQKNHAHGLQHRPESLNISLGDSATNVNAKTEHHDVSETRGRSHLHIPDAPSATTSTTPTSTPTPMRMSGNTSIRHTPQDNVTCDAEDGGARKDRDQPRSRSSRSKSISSGRHNNRTKGDPLDNDLCPVPESRLGKVRHSVLSANYRSAENDDVTKDMRTGSANQSSKDARQAPNPTELHGQISSNREKRVDPEAEQFELTATLGPLGKGRSESRQDYDTNTLDALKTKESAVIIHEDTSKQDKPPNVRVSRNEKLSKSSNGRFRSSSKQENRSASVPESSQTDKKTSATSKPPITPKSRTNITTSVPHHSIFYFISHQLKRHYTEPEILAPGLLNPRTVRCQTCTSIGRGTTKKVLIYPATPVEDNITCLNSPIVARDSSPSYSFKEKSTFFPYINLTNGVTNSSNGLSNTSDSEISERTCRLPHPEAVGEDEGGGKLKPVVSPDSLQSSINVENKNPVSQPSSLTSTTKRVIGLQKELQTAAAFCENPATVTITLITGNARCDMRIDWGDKLGEPIKQRTEEQLLRDKVKTPRNAICSVGSSQNSEFEDPLAILNRESVENSDLEDLTLTKTPKLLVAGRLNGIKGLSCGINTEKGRQARKPAQFLFVREMTLSRYVAKERLKEQVRAYLEPLDEGKRQTKSLESRRNPQPYENRKSFKSQDKFKSATHLHLPSLPPMAARSRHTAMRHQVVKQDDRTDNTMHEPKLDRNSQDNLDLAGKGQGSHVARSKHQSISKRRREKALHNLIIGNYGKQHVW</sequence>
<organism evidence="2 3">
    <name type="scientific">Elysia chlorotica</name>
    <name type="common">Eastern emerald elysia</name>
    <name type="synonym">Sea slug</name>
    <dbReference type="NCBI Taxonomy" id="188477"/>
    <lineage>
        <taxon>Eukaryota</taxon>
        <taxon>Metazoa</taxon>
        <taxon>Spiralia</taxon>
        <taxon>Lophotrochozoa</taxon>
        <taxon>Mollusca</taxon>
        <taxon>Gastropoda</taxon>
        <taxon>Heterobranchia</taxon>
        <taxon>Euthyneura</taxon>
        <taxon>Panpulmonata</taxon>
        <taxon>Sacoglossa</taxon>
        <taxon>Placobranchoidea</taxon>
        <taxon>Plakobranchidae</taxon>
        <taxon>Elysia</taxon>
    </lineage>
</organism>
<feature type="compositionally biased region" description="Basic and acidic residues" evidence="1">
    <location>
        <begin position="196"/>
        <end position="207"/>
    </location>
</feature>
<feature type="compositionally biased region" description="Basic and acidic residues" evidence="1">
    <location>
        <begin position="860"/>
        <end position="879"/>
    </location>
</feature>
<gene>
    <name evidence="2" type="ORF">EGW08_012589</name>
</gene>
<evidence type="ECO:0000313" key="3">
    <source>
        <dbReference type="Proteomes" id="UP000271974"/>
    </source>
</evidence>
<keyword evidence="3" id="KW-1185">Reference proteome</keyword>
<feature type="compositionally biased region" description="Polar residues" evidence="1">
    <location>
        <begin position="454"/>
        <end position="469"/>
    </location>
</feature>
<name>A0A3S1HHV3_ELYCH</name>
<feature type="region of interest" description="Disordered" evidence="1">
    <location>
        <begin position="613"/>
        <end position="634"/>
    </location>
</feature>
<feature type="compositionally biased region" description="Basic and acidic residues" evidence="1">
    <location>
        <begin position="255"/>
        <end position="265"/>
    </location>
</feature>
<feature type="region of interest" description="Disordered" evidence="1">
    <location>
        <begin position="805"/>
        <end position="831"/>
    </location>
</feature>
<feature type="compositionally biased region" description="Basic residues" evidence="1">
    <location>
        <begin position="1"/>
        <end position="18"/>
    </location>
</feature>
<dbReference type="AlphaFoldDB" id="A0A3S1HHV3"/>
<evidence type="ECO:0000313" key="2">
    <source>
        <dbReference type="EMBL" id="RUS79666.1"/>
    </source>
</evidence>
<evidence type="ECO:0000256" key="1">
    <source>
        <dbReference type="SAM" id="MobiDB-lite"/>
    </source>
</evidence>